<dbReference type="Gene3D" id="1.10.10.10">
    <property type="entry name" value="Winged helix-like DNA-binding domain superfamily/Winged helix DNA-binding domain"/>
    <property type="match status" value="1"/>
</dbReference>
<gene>
    <name evidence="2" type="ORF">MetMK1DRAFT_00007010</name>
</gene>
<dbReference type="eggNOG" id="arCOG02272">
    <property type="taxonomic scope" value="Archaea"/>
</dbReference>
<dbReference type="PANTHER" id="PTHR34236:SF1">
    <property type="entry name" value="DIMETHYL SULFOXIDE REDUCTASE TRANSCRIPTIONAL ACTIVATOR"/>
    <property type="match status" value="1"/>
</dbReference>
<protein>
    <submittedName>
        <fullName evidence="2">Putative DNA binding protein</fullName>
    </submittedName>
</protein>
<dbReference type="AlphaFoldDB" id="H2C1S8"/>
<dbReference type="Pfam" id="PF04967">
    <property type="entry name" value="HTH_10"/>
    <property type="match status" value="1"/>
</dbReference>
<reference evidence="2 3" key="1">
    <citation type="submission" date="2012-01" db="EMBL/GenBank/DDBJ databases">
        <title>Improved High-Quality Draft sequence of Metallosphaera yellowstonensis MK1.</title>
        <authorList>
            <consortium name="US DOE Joint Genome Institute"/>
            <person name="Lucas S."/>
            <person name="Han J."/>
            <person name="Cheng J.-F."/>
            <person name="Goodwin L."/>
            <person name="Pitluck S."/>
            <person name="Peters L."/>
            <person name="Teshima H."/>
            <person name="Detter J.C."/>
            <person name="Han C."/>
            <person name="Tapia R."/>
            <person name="Land M."/>
            <person name="Hauser L."/>
            <person name="Kyrpides N."/>
            <person name="Kozubal M."/>
            <person name="Macur R.E."/>
            <person name="Jay Z."/>
            <person name="Inskeep W."/>
            <person name="Woyke T."/>
        </authorList>
    </citation>
    <scope>NUCLEOTIDE SEQUENCE [LARGE SCALE GENOMIC DNA]</scope>
    <source>
        <strain evidence="2 3">MK1</strain>
    </source>
</reference>
<dbReference type="HOGENOM" id="CLU_104910_1_0_2"/>
<proteinExistence type="predicted"/>
<organism evidence="2 3">
    <name type="scientific">Metallosphaera yellowstonensis MK1</name>
    <dbReference type="NCBI Taxonomy" id="671065"/>
    <lineage>
        <taxon>Archaea</taxon>
        <taxon>Thermoproteota</taxon>
        <taxon>Thermoprotei</taxon>
        <taxon>Sulfolobales</taxon>
        <taxon>Sulfolobaceae</taxon>
        <taxon>Metallosphaera</taxon>
    </lineage>
</organism>
<dbReference type="Proteomes" id="UP000003980">
    <property type="component" value="Unassembled WGS sequence"/>
</dbReference>
<keyword evidence="3" id="KW-1185">Reference proteome</keyword>
<dbReference type="InterPro" id="IPR036388">
    <property type="entry name" value="WH-like_DNA-bd_sf"/>
</dbReference>
<dbReference type="PANTHER" id="PTHR34236">
    <property type="entry name" value="DIMETHYL SULFOXIDE REDUCTASE TRANSCRIPTIONAL ACTIVATOR"/>
    <property type="match status" value="1"/>
</dbReference>
<dbReference type="STRING" id="671065.MetMK1DRAFT_00007010"/>
<name>H2C1S8_9CREN</name>
<evidence type="ECO:0000313" key="3">
    <source>
        <dbReference type="Proteomes" id="UP000003980"/>
    </source>
</evidence>
<dbReference type="EMBL" id="JH597761">
    <property type="protein sequence ID" value="EHP70199.1"/>
    <property type="molecule type" value="Genomic_DNA"/>
</dbReference>
<sequence length="236" mass="27538">MFLLIGEKSSLMRLGNGPLVRLKVRAVHDGCWSTDERIRSEMRILDFRIMSDNRLRMLMLIDKEDKDTLLDLLKKTYNLFIVNGISKYGRDKLIISFIKSIQEISVPKLIDQYHGFFLGSIYKNGIEEWNFVIPAREVKVVLSNMNLIMSRMEIKADDYDPVSVAALNSQELEILNTAYELGYFDFPRETDLKELSRRLNMSESTVSYHLRNIERKILSNILKDYNRGLESKVSEE</sequence>
<feature type="domain" description="HTH bat-type" evidence="1">
    <location>
        <begin position="169"/>
        <end position="218"/>
    </location>
</feature>
<accession>H2C1S8</accession>
<evidence type="ECO:0000313" key="2">
    <source>
        <dbReference type="EMBL" id="EHP70199.1"/>
    </source>
</evidence>
<dbReference type="InterPro" id="IPR007050">
    <property type="entry name" value="HTH_bacterioopsin"/>
</dbReference>
<evidence type="ECO:0000259" key="1">
    <source>
        <dbReference type="Pfam" id="PF04967"/>
    </source>
</evidence>